<dbReference type="SUPFAM" id="SSF82671">
    <property type="entry name" value="SEA domain"/>
    <property type="match status" value="1"/>
</dbReference>
<dbReference type="OrthoDB" id="10439821at2759"/>
<feature type="region of interest" description="Disordered" evidence="1">
    <location>
        <begin position="98"/>
        <end position="123"/>
    </location>
</feature>
<name>A0A9Q1EC00_SYNKA</name>
<accession>A0A9Q1EC00</accession>
<reference evidence="2" key="1">
    <citation type="journal article" date="2023" name="Science">
        <title>Genome structures resolve the early diversification of teleost fishes.</title>
        <authorList>
            <person name="Parey E."/>
            <person name="Louis A."/>
            <person name="Montfort J."/>
            <person name="Bouchez O."/>
            <person name="Roques C."/>
            <person name="Iampietro C."/>
            <person name="Lluch J."/>
            <person name="Castinel A."/>
            <person name="Donnadieu C."/>
            <person name="Desvignes T."/>
            <person name="Floi Bucao C."/>
            <person name="Jouanno E."/>
            <person name="Wen M."/>
            <person name="Mejri S."/>
            <person name="Dirks R."/>
            <person name="Jansen H."/>
            <person name="Henkel C."/>
            <person name="Chen W.J."/>
            <person name="Zahm M."/>
            <person name="Cabau C."/>
            <person name="Klopp C."/>
            <person name="Thompson A.W."/>
            <person name="Robinson-Rechavi M."/>
            <person name="Braasch I."/>
            <person name="Lecointre G."/>
            <person name="Bobe J."/>
            <person name="Postlethwait J.H."/>
            <person name="Berthelot C."/>
            <person name="Roest Crollius H."/>
            <person name="Guiguen Y."/>
        </authorList>
    </citation>
    <scope>NUCLEOTIDE SEQUENCE</scope>
    <source>
        <strain evidence="2">WJC10195</strain>
    </source>
</reference>
<protein>
    <recommendedName>
        <fullName evidence="4">SEA domain-containing protein</fullName>
    </recommendedName>
</protein>
<evidence type="ECO:0008006" key="4">
    <source>
        <dbReference type="Google" id="ProtNLM"/>
    </source>
</evidence>
<dbReference type="Proteomes" id="UP001152622">
    <property type="component" value="Chromosome 20"/>
</dbReference>
<dbReference type="AlphaFoldDB" id="A0A9Q1EC00"/>
<dbReference type="InterPro" id="IPR036364">
    <property type="entry name" value="SEA_dom_sf"/>
</dbReference>
<proteinExistence type="predicted"/>
<organism evidence="2 3">
    <name type="scientific">Synaphobranchus kaupii</name>
    <name type="common">Kaup's arrowtooth eel</name>
    <dbReference type="NCBI Taxonomy" id="118154"/>
    <lineage>
        <taxon>Eukaryota</taxon>
        <taxon>Metazoa</taxon>
        <taxon>Chordata</taxon>
        <taxon>Craniata</taxon>
        <taxon>Vertebrata</taxon>
        <taxon>Euteleostomi</taxon>
        <taxon>Actinopterygii</taxon>
        <taxon>Neopterygii</taxon>
        <taxon>Teleostei</taxon>
        <taxon>Anguilliformes</taxon>
        <taxon>Synaphobranchidae</taxon>
        <taxon>Synaphobranchus</taxon>
    </lineage>
</organism>
<keyword evidence="3" id="KW-1185">Reference proteome</keyword>
<feature type="compositionally biased region" description="Gly residues" evidence="1">
    <location>
        <begin position="102"/>
        <end position="121"/>
    </location>
</feature>
<sequence>MISIYKSEYAWTTLGAAPNIAAEKSVSATAGQKAAQSNTISLRIEFTSNENFTDDLSDSSSQAFQDRVNLTQTQLTPVFQNAFASFLHLTGIHFSGDTDSGSGSGGGSGGGAGGGSRGGPGQKSEILISVHDFSSIGDPAKGLDPEEGIRSFEDDHLFSFRIDPTESLHRPLVTTADLVFNSSGVVPSTDQVVETLKQATLSIPIIPSSLSAINVPPATTAPPATEGPSSSGVSPVPTSVFSCYLLAWCSLLLATMFNLS</sequence>
<comment type="caution">
    <text evidence="2">The sequence shown here is derived from an EMBL/GenBank/DDBJ whole genome shotgun (WGS) entry which is preliminary data.</text>
</comment>
<evidence type="ECO:0000256" key="1">
    <source>
        <dbReference type="SAM" id="MobiDB-lite"/>
    </source>
</evidence>
<gene>
    <name evidence="2" type="ORF">SKAU_G00393200</name>
</gene>
<dbReference type="EMBL" id="JAINUF010000020">
    <property type="protein sequence ID" value="KAJ8335977.1"/>
    <property type="molecule type" value="Genomic_DNA"/>
</dbReference>
<evidence type="ECO:0000313" key="3">
    <source>
        <dbReference type="Proteomes" id="UP001152622"/>
    </source>
</evidence>
<evidence type="ECO:0000313" key="2">
    <source>
        <dbReference type="EMBL" id="KAJ8335977.1"/>
    </source>
</evidence>